<protein>
    <recommendedName>
        <fullName evidence="8">DNA recombination protein RmuC</fullName>
    </recommendedName>
</protein>
<evidence type="ECO:0000256" key="1">
    <source>
        <dbReference type="ARBA" id="ARBA00003416"/>
    </source>
</evidence>
<evidence type="ECO:0000313" key="7">
    <source>
        <dbReference type="Proteomes" id="UP000178908"/>
    </source>
</evidence>
<evidence type="ECO:0000256" key="4">
    <source>
        <dbReference type="ARBA" id="ARBA00023172"/>
    </source>
</evidence>
<keyword evidence="5" id="KW-0472">Membrane</keyword>
<feature type="transmembrane region" description="Helical" evidence="5">
    <location>
        <begin position="6"/>
        <end position="27"/>
    </location>
</feature>
<dbReference type="PANTHER" id="PTHR30563:SF0">
    <property type="entry name" value="DNA RECOMBINATION PROTEIN RMUC"/>
    <property type="match status" value="1"/>
</dbReference>
<name>A0A1F8F417_9BACT</name>
<dbReference type="GO" id="GO:0006310">
    <property type="term" value="P:DNA recombination"/>
    <property type="evidence" value="ECO:0007669"/>
    <property type="project" value="UniProtKB-KW"/>
</dbReference>
<keyword evidence="5" id="KW-0812">Transmembrane</keyword>
<proteinExistence type="inferred from homology"/>
<evidence type="ECO:0008006" key="8">
    <source>
        <dbReference type="Google" id="ProtNLM"/>
    </source>
</evidence>
<dbReference type="EMBL" id="MGJO01000062">
    <property type="protein sequence ID" value="OGN07895.1"/>
    <property type="molecule type" value="Genomic_DNA"/>
</dbReference>
<dbReference type="Pfam" id="PF02646">
    <property type="entry name" value="RmuC"/>
    <property type="match status" value="1"/>
</dbReference>
<evidence type="ECO:0000256" key="3">
    <source>
        <dbReference type="ARBA" id="ARBA00023054"/>
    </source>
</evidence>
<keyword evidence="3" id="KW-0175">Coiled coil</keyword>
<keyword evidence="5" id="KW-1133">Transmembrane helix</keyword>
<evidence type="ECO:0000256" key="2">
    <source>
        <dbReference type="ARBA" id="ARBA00009840"/>
    </source>
</evidence>
<accession>A0A1F8F417</accession>
<keyword evidence="4" id="KW-0233">DNA recombination</keyword>
<comment type="function">
    <text evidence="1">Involved in DNA recombination.</text>
</comment>
<sequence>MEFNPVYIIIVVVSLAVLVMLGINLYLMLKSRRHIQNDAGQYVVMHQRLDSFADLLNKQLEQNRQSSERASLAVHQQVQGFTQNMTQLHENLKHMHDSVKNVVSFQDILKAPKIRGNWGEMSLEFSLSQYFAGSYAMQHYFHSGEAVDAVLTLPNGLILPIDSKFSLENFERMIKADNEIEKDGYRKEFIKNTKARIDEVATKYIIPAEGTTDFALMYVPAEAVYYEIINNLEGVDIPSYARSKKVGLVSPNTFYLTTAAISHWYKNVEFNNQTRDIMKRLEQIITDGQKLDNDFRLLGKHLSSVNSSYDSAGKRLGHLVERVGKIVEIGDKSEDKKILEQKNPE</sequence>
<evidence type="ECO:0000313" key="6">
    <source>
        <dbReference type="EMBL" id="OGN07895.1"/>
    </source>
</evidence>
<dbReference type="InterPro" id="IPR003798">
    <property type="entry name" value="DNA_recombination_RmuC"/>
</dbReference>
<organism evidence="6 7">
    <name type="scientific">Candidatus Yanofskybacteria bacterium RIFCSPHIGHO2_02_FULL_39_10</name>
    <dbReference type="NCBI Taxonomy" id="1802674"/>
    <lineage>
        <taxon>Bacteria</taxon>
        <taxon>Candidatus Yanofskyibacteriota</taxon>
    </lineage>
</organism>
<comment type="caution">
    <text evidence="6">The sequence shown here is derived from an EMBL/GenBank/DDBJ whole genome shotgun (WGS) entry which is preliminary data.</text>
</comment>
<dbReference type="PANTHER" id="PTHR30563">
    <property type="entry name" value="DNA RECOMBINATION PROTEIN RMUC"/>
    <property type="match status" value="1"/>
</dbReference>
<evidence type="ECO:0000256" key="5">
    <source>
        <dbReference type="SAM" id="Phobius"/>
    </source>
</evidence>
<reference evidence="6 7" key="1">
    <citation type="journal article" date="2016" name="Nat. Commun.">
        <title>Thousands of microbial genomes shed light on interconnected biogeochemical processes in an aquifer system.</title>
        <authorList>
            <person name="Anantharaman K."/>
            <person name="Brown C.T."/>
            <person name="Hug L.A."/>
            <person name="Sharon I."/>
            <person name="Castelle C.J."/>
            <person name="Probst A.J."/>
            <person name="Thomas B.C."/>
            <person name="Singh A."/>
            <person name="Wilkins M.J."/>
            <person name="Karaoz U."/>
            <person name="Brodie E.L."/>
            <person name="Williams K.H."/>
            <person name="Hubbard S.S."/>
            <person name="Banfield J.F."/>
        </authorList>
    </citation>
    <scope>NUCLEOTIDE SEQUENCE [LARGE SCALE GENOMIC DNA]</scope>
</reference>
<dbReference type="Proteomes" id="UP000178908">
    <property type="component" value="Unassembled WGS sequence"/>
</dbReference>
<gene>
    <name evidence="6" type="ORF">A3C61_03105</name>
</gene>
<comment type="similarity">
    <text evidence="2">Belongs to the RmuC family.</text>
</comment>
<dbReference type="AlphaFoldDB" id="A0A1F8F417"/>